<dbReference type="PANTHER" id="PTHR33540:SF1">
    <property type="entry name" value="N-ACETYLMURAMATE_N-ACETYLGLUCOSAMINE KINASE"/>
    <property type="match status" value="1"/>
</dbReference>
<sequence>MTTHPEPTPRELARLDWARAATGNPTFELHRASMDAGFRSYWRGAVTPGSVAGTDAASVIVMDSPPDKEDVRPWLRLRDVLESGGVRVPRVLARDVEHGFLLLEDLGTDTYLHVIGLHNADALFDDAITQLLKLQAIPCPADLPAYDEALLSCELRLFDEWYLGHHLGLALDCGDMDRLDLVYRRLIDAALAQPQVLVHRDFMPRNLMPAADGPAVLDFQDAVRGPIAYDALSLFKDAFLSWPEDRVETWLAHYHARAVDAGLPVPDLARFRRDADWIGVQRHLKVIGIFARLWHRDGKPKYLADVPRFFAYLDGVLPRYPELAPLAEVIEQRVKPALAELARGQEGMGG</sequence>
<proteinExistence type="predicted"/>
<dbReference type="Pfam" id="PF01636">
    <property type="entry name" value="APH"/>
    <property type="match status" value="1"/>
</dbReference>
<organism evidence="4 5">
    <name type="scientific">Lysobacter daejeonensis GH1-9</name>
    <dbReference type="NCBI Taxonomy" id="1385517"/>
    <lineage>
        <taxon>Bacteria</taxon>
        <taxon>Pseudomonadati</taxon>
        <taxon>Pseudomonadota</taxon>
        <taxon>Gammaproteobacteria</taxon>
        <taxon>Lysobacterales</taxon>
        <taxon>Lysobacteraceae</taxon>
        <taxon>Aerolutibacter</taxon>
    </lineage>
</organism>
<gene>
    <name evidence="4" type="ORF">N800_00985</name>
</gene>
<reference evidence="4 5" key="1">
    <citation type="submission" date="2013-08" db="EMBL/GenBank/DDBJ databases">
        <title>Genome sequencing of Lysobacter.</title>
        <authorList>
            <person name="Zhang S."/>
            <person name="Wang G."/>
        </authorList>
    </citation>
    <scope>NUCLEOTIDE SEQUENCE [LARGE SCALE GENOMIC DNA]</scope>
    <source>
        <strain evidence="4 5">GH1-9</strain>
    </source>
</reference>
<dbReference type="OrthoDB" id="9809275at2"/>
<keyword evidence="4" id="KW-0808">Transferase</keyword>
<dbReference type="SUPFAM" id="SSF56112">
    <property type="entry name" value="Protein kinase-like (PK-like)"/>
    <property type="match status" value="1"/>
</dbReference>
<dbReference type="eggNOG" id="COG3178">
    <property type="taxonomic scope" value="Bacteria"/>
</dbReference>
<dbReference type="PANTHER" id="PTHR33540">
    <property type="entry name" value="TRNA THREONYLCARBAMOYLADENOSINE BIOSYNTHESIS PROTEIN TSAE"/>
    <property type="match status" value="1"/>
</dbReference>
<dbReference type="STRING" id="1385517.N800_00985"/>
<dbReference type="GO" id="GO:0005524">
    <property type="term" value="F:ATP binding"/>
    <property type="evidence" value="ECO:0007669"/>
    <property type="project" value="UniProtKB-KW"/>
</dbReference>
<dbReference type="InterPro" id="IPR002575">
    <property type="entry name" value="Aminoglycoside_PTrfase"/>
</dbReference>
<dbReference type="Gene3D" id="3.90.1200.10">
    <property type="match status" value="1"/>
</dbReference>
<dbReference type="RefSeq" id="WP_036136921.1">
    <property type="nucleotide sequence ID" value="NZ_AVPU01000012.1"/>
</dbReference>
<evidence type="ECO:0000313" key="5">
    <source>
        <dbReference type="Proteomes" id="UP000029998"/>
    </source>
</evidence>
<evidence type="ECO:0000256" key="1">
    <source>
        <dbReference type="ARBA" id="ARBA00022741"/>
    </source>
</evidence>
<dbReference type="FunFam" id="3.90.1200.10:FF:000017">
    <property type="entry name" value="Aminoglycoside phosphotransferase"/>
    <property type="match status" value="1"/>
</dbReference>
<feature type="domain" description="Aminoglycoside phosphotransferase" evidence="3">
    <location>
        <begin position="33"/>
        <end position="258"/>
    </location>
</feature>
<keyword evidence="1" id="KW-0547">Nucleotide-binding</keyword>
<dbReference type="AlphaFoldDB" id="A0A0A0EUC8"/>
<dbReference type="Gene3D" id="3.30.200.20">
    <property type="entry name" value="Phosphorylase Kinase, domain 1"/>
    <property type="match status" value="1"/>
</dbReference>
<dbReference type="EMBL" id="AVPU01000012">
    <property type="protein sequence ID" value="KGM54526.1"/>
    <property type="molecule type" value="Genomic_DNA"/>
</dbReference>
<name>A0A0A0EUC8_9GAMM</name>
<evidence type="ECO:0000313" key="4">
    <source>
        <dbReference type="EMBL" id="KGM54526.1"/>
    </source>
</evidence>
<accession>A0A0A0EUC8</accession>
<comment type="caution">
    <text evidence="4">The sequence shown here is derived from an EMBL/GenBank/DDBJ whole genome shotgun (WGS) entry which is preliminary data.</text>
</comment>
<evidence type="ECO:0000256" key="2">
    <source>
        <dbReference type="ARBA" id="ARBA00022840"/>
    </source>
</evidence>
<keyword evidence="5" id="KW-1185">Reference proteome</keyword>
<dbReference type="GO" id="GO:0016740">
    <property type="term" value="F:transferase activity"/>
    <property type="evidence" value="ECO:0007669"/>
    <property type="project" value="UniProtKB-KW"/>
</dbReference>
<dbReference type="Proteomes" id="UP000029998">
    <property type="component" value="Unassembled WGS sequence"/>
</dbReference>
<dbReference type="InterPro" id="IPR011009">
    <property type="entry name" value="Kinase-like_dom_sf"/>
</dbReference>
<keyword evidence="2" id="KW-0067">ATP-binding</keyword>
<protein>
    <submittedName>
        <fullName evidence="4">Aminoglycoside phosphotransferase</fullName>
    </submittedName>
</protein>
<evidence type="ECO:0000259" key="3">
    <source>
        <dbReference type="Pfam" id="PF01636"/>
    </source>
</evidence>